<gene>
    <name evidence="2" type="ORF">B0H17DRAFT_1126613</name>
</gene>
<feature type="transmembrane region" description="Helical" evidence="1">
    <location>
        <begin position="268"/>
        <end position="288"/>
    </location>
</feature>
<keyword evidence="3" id="KW-1185">Reference proteome</keyword>
<evidence type="ECO:0000313" key="2">
    <source>
        <dbReference type="EMBL" id="KAJ7705004.1"/>
    </source>
</evidence>
<keyword evidence="1" id="KW-0812">Transmembrane</keyword>
<sequence length="289" mass="30496">MENSSGTSTYISSSSIHSLESSRIVQKFNNFLLIYILESSSDRTGSPPEIPTAACKRARLPLFHSSHVPAFGSVDPAPVQVSDSFGGTSGDSACLDLQPTWAPIIPTNTSRSSYPLGISADVENWSSGPAWLLAASGADAVAHWLSDASTVVTNWSKHLAECAKLPTATPWLSDAISQAVKTTAQEAHTTAVQSIKDHHRAILISSGFIFVGPDTISKALLSILGFGASGVRRGSGAAHFESRVYGGRTPDASMFASLESAGMRPSRLGFAPGVKLLAGLVFVFAWYLE</sequence>
<dbReference type="Gene3D" id="6.10.110.10">
    <property type="match status" value="1"/>
</dbReference>
<comment type="caution">
    <text evidence="2">The sequence shown here is derived from an EMBL/GenBank/DDBJ whole genome shotgun (WGS) entry which is preliminary data.</text>
</comment>
<evidence type="ECO:0000313" key="3">
    <source>
        <dbReference type="Proteomes" id="UP001221757"/>
    </source>
</evidence>
<evidence type="ECO:0000256" key="1">
    <source>
        <dbReference type="SAM" id="Phobius"/>
    </source>
</evidence>
<dbReference type="InterPro" id="IPR038213">
    <property type="entry name" value="IFI6/IFI27-like_sf"/>
</dbReference>
<protein>
    <submittedName>
        <fullName evidence="2">Uncharacterized protein</fullName>
    </submittedName>
</protein>
<keyword evidence="1" id="KW-1133">Transmembrane helix</keyword>
<name>A0AAD7GTK1_MYCRO</name>
<keyword evidence="1" id="KW-0472">Membrane</keyword>
<dbReference type="Proteomes" id="UP001221757">
    <property type="component" value="Unassembled WGS sequence"/>
</dbReference>
<dbReference type="EMBL" id="JARKIE010000009">
    <property type="protein sequence ID" value="KAJ7705004.1"/>
    <property type="molecule type" value="Genomic_DNA"/>
</dbReference>
<proteinExistence type="predicted"/>
<dbReference type="AlphaFoldDB" id="A0AAD7GTK1"/>
<accession>A0AAD7GTK1</accession>
<reference evidence="2" key="1">
    <citation type="submission" date="2023-03" db="EMBL/GenBank/DDBJ databases">
        <title>Massive genome expansion in bonnet fungi (Mycena s.s.) driven by repeated elements and novel gene families across ecological guilds.</title>
        <authorList>
            <consortium name="Lawrence Berkeley National Laboratory"/>
            <person name="Harder C.B."/>
            <person name="Miyauchi S."/>
            <person name="Viragh M."/>
            <person name="Kuo A."/>
            <person name="Thoen E."/>
            <person name="Andreopoulos B."/>
            <person name="Lu D."/>
            <person name="Skrede I."/>
            <person name="Drula E."/>
            <person name="Henrissat B."/>
            <person name="Morin E."/>
            <person name="Kohler A."/>
            <person name="Barry K."/>
            <person name="LaButti K."/>
            <person name="Morin E."/>
            <person name="Salamov A."/>
            <person name="Lipzen A."/>
            <person name="Mereny Z."/>
            <person name="Hegedus B."/>
            <person name="Baldrian P."/>
            <person name="Stursova M."/>
            <person name="Weitz H."/>
            <person name="Taylor A."/>
            <person name="Grigoriev I.V."/>
            <person name="Nagy L.G."/>
            <person name="Martin F."/>
            <person name="Kauserud H."/>
        </authorList>
    </citation>
    <scope>NUCLEOTIDE SEQUENCE</scope>
    <source>
        <strain evidence="2">CBHHK067</strain>
    </source>
</reference>
<organism evidence="2 3">
    <name type="scientific">Mycena rosella</name>
    <name type="common">Pink bonnet</name>
    <name type="synonym">Agaricus rosellus</name>
    <dbReference type="NCBI Taxonomy" id="1033263"/>
    <lineage>
        <taxon>Eukaryota</taxon>
        <taxon>Fungi</taxon>
        <taxon>Dikarya</taxon>
        <taxon>Basidiomycota</taxon>
        <taxon>Agaricomycotina</taxon>
        <taxon>Agaricomycetes</taxon>
        <taxon>Agaricomycetidae</taxon>
        <taxon>Agaricales</taxon>
        <taxon>Marasmiineae</taxon>
        <taxon>Mycenaceae</taxon>
        <taxon>Mycena</taxon>
    </lineage>
</organism>